<dbReference type="InterPro" id="IPR028992">
    <property type="entry name" value="Hedgehog/Intein_dom"/>
</dbReference>
<gene>
    <name evidence="2" type="ORF">roselon_03628</name>
</gene>
<organism evidence="2 3">
    <name type="scientific">Roseicyclus elongatus DSM 19469</name>
    <dbReference type="NCBI Taxonomy" id="1294273"/>
    <lineage>
        <taxon>Bacteria</taxon>
        <taxon>Pseudomonadati</taxon>
        <taxon>Pseudomonadota</taxon>
        <taxon>Alphaproteobacteria</taxon>
        <taxon>Rhodobacterales</taxon>
        <taxon>Roseobacteraceae</taxon>
        <taxon>Roseicyclus</taxon>
    </lineage>
</organism>
<proteinExistence type="predicted"/>
<reference evidence="2 3" key="1">
    <citation type="submission" date="2013-03" db="EMBL/GenBank/DDBJ databases">
        <authorList>
            <person name="Fiebig A."/>
            <person name="Goeker M."/>
            <person name="Klenk H.-P.P."/>
        </authorList>
    </citation>
    <scope>NUCLEOTIDE SEQUENCE [LARGE SCALE GENOMIC DNA]</scope>
    <source>
        <strain evidence="3">DSM 19469</strain>
    </source>
</reference>
<dbReference type="eggNOG" id="ENOG5032S5H">
    <property type="taxonomic scope" value="Bacteria"/>
</dbReference>
<accession>W8S6G9</accession>
<evidence type="ECO:0000259" key="1">
    <source>
        <dbReference type="Pfam" id="PF13403"/>
    </source>
</evidence>
<dbReference type="EMBL" id="CP004372">
    <property type="protein sequence ID" value="AHM05872.1"/>
    <property type="molecule type" value="Genomic_DNA"/>
</dbReference>
<evidence type="ECO:0000313" key="3">
    <source>
        <dbReference type="Proteomes" id="UP000019593"/>
    </source>
</evidence>
<feature type="domain" description="Hedgehog/Intein (Hint)" evidence="1">
    <location>
        <begin position="24"/>
        <end position="148"/>
    </location>
</feature>
<protein>
    <recommendedName>
        <fullName evidence="1">Hedgehog/Intein (Hint) domain-containing protein</fullName>
    </recommendedName>
</protein>
<dbReference type="AlphaFoldDB" id="W8S6G9"/>
<dbReference type="KEGG" id="red:roselon_03628"/>
<keyword evidence="3" id="KW-1185">Reference proteome</keyword>
<dbReference type="Proteomes" id="UP000019593">
    <property type="component" value="Chromosome"/>
</dbReference>
<dbReference type="HOGENOM" id="CLU_1440083_0_0_5"/>
<sequence>MRPFCEAGNTPLACAACSASGLLSDNYVLTSRGTRRATEVRAGDEVMTFDDGFVPILGISKGYTFSSNVTCPMHIWPLSVPAGVLGNAAPVRVMPDNSVLFEYDGRSGLSFAVIPVRVLLGLAGVHSDDPTERQPSVHLETELPQLMAIDDGSYVLSHGSDILAQRPLDAVPVLSQTDARQLVTEVLG</sequence>
<dbReference type="Pfam" id="PF13403">
    <property type="entry name" value="Hint_2"/>
    <property type="match status" value="1"/>
</dbReference>
<name>W8S6G9_9RHOB</name>
<dbReference type="STRING" id="1294273.roselon_03628"/>
<evidence type="ECO:0000313" key="2">
    <source>
        <dbReference type="EMBL" id="AHM05872.1"/>
    </source>
</evidence>